<evidence type="ECO:0000313" key="3">
    <source>
        <dbReference type="EMBL" id="KTC85816.1"/>
    </source>
</evidence>
<sequence>MKKSVLFNFIKKDQLNLPEDIQLKSDREDRPYCLVQLPLEDIILKSQQDFYSLQEHHISIYEEMSESESVISQYHYTAIFKNGNGEKCKLHVYYDSSDRVTGRPSFAIQRDSEWEKISTPDLEAEFEKLAREKCIPFISFTKEKLAHHLAELEEQYTQQEMAAARLSREPSKLAKYREALLTLEDSLNALIPLCKHDKYKNVLKLIRKIRSTVEEELSTPLAKPAMPSVKAVNTEPSTNSEPDVVSAKSKKKKKKAKGHAGEFNRQVNELNMGYKPLAAMKFEEISPKDIDALLALHEKSSMIFLELDDKKGLSITVLNNLRIIEDKVEKLGGKMLEALLASKRFDEAKRLIPFHLKLHKEKLIEQSLTESNFELLSFLVDYCGVELSQPVTVNDKKYISIIEFAAANGNENGLFLLGVLGSFLEKEFSPKGDVNEWSESFKNVNNMVASLPSEQAAFIQFGKELGKIFVAENPELLPEIHKAMGLPRRQRSNHSHRHATNRHGFHHHPVTPHSSRPAVSDTSTPLNIDKELENLGECLVM</sequence>
<dbReference type="RefSeq" id="WP_058496420.1">
    <property type="nucleotide sequence ID" value="NZ_CAAAIU010000001.1"/>
</dbReference>
<protein>
    <submittedName>
        <fullName evidence="3">Coiled-coil-containing protein</fullName>
    </submittedName>
</protein>
<reference evidence="3 4" key="1">
    <citation type="submission" date="2015-11" db="EMBL/GenBank/DDBJ databases">
        <title>Genomic analysis of 38 Legionella species identifies large and diverse effector repertoires.</title>
        <authorList>
            <person name="Burstein D."/>
            <person name="Amaro F."/>
            <person name="Zusman T."/>
            <person name="Lifshitz Z."/>
            <person name="Cohen O."/>
            <person name="Gilbert J.A."/>
            <person name="Pupko T."/>
            <person name="Shuman H.A."/>
            <person name="Segal G."/>
        </authorList>
    </citation>
    <scope>NUCLEOTIDE SEQUENCE [LARGE SCALE GENOMIC DNA]</scope>
    <source>
        <strain evidence="3 4">ATCC 700990</strain>
    </source>
</reference>
<feature type="region of interest" description="Disordered" evidence="2">
    <location>
        <begin position="487"/>
        <end position="527"/>
    </location>
</feature>
<accession>A0A0W0SQZ9</accession>
<evidence type="ECO:0000313" key="4">
    <source>
        <dbReference type="Proteomes" id="UP000054736"/>
    </source>
</evidence>
<name>A0A0W0SQZ9_9GAMM</name>
<dbReference type="OrthoDB" id="5653974at2"/>
<dbReference type="AlphaFoldDB" id="A0A0W0SQZ9"/>
<evidence type="ECO:0000256" key="2">
    <source>
        <dbReference type="SAM" id="MobiDB-lite"/>
    </source>
</evidence>
<feature type="compositionally biased region" description="Basic residues" evidence="2">
    <location>
        <begin position="488"/>
        <end position="510"/>
    </location>
</feature>
<keyword evidence="4" id="KW-1185">Reference proteome</keyword>
<feature type="compositionally biased region" description="Basic residues" evidence="2">
    <location>
        <begin position="248"/>
        <end position="258"/>
    </location>
</feature>
<dbReference type="Proteomes" id="UP000054736">
    <property type="component" value="Unassembled WGS sequence"/>
</dbReference>
<comment type="caution">
    <text evidence="3">The sequence shown here is derived from an EMBL/GenBank/DDBJ whole genome shotgun (WGS) entry which is preliminary data.</text>
</comment>
<gene>
    <name evidence="3" type="primary">legC4</name>
    <name evidence="3" type="ORF">Ldro_2141</name>
</gene>
<proteinExistence type="predicted"/>
<organism evidence="3 4">
    <name type="scientific">Legionella drozanskii LLAP-1</name>
    <dbReference type="NCBI Taxonomy" id="1212489"/>
    <lineage>
        <taxon>Bacteria</taxon>
        <taxon>Pseudomonadati</taxon>
        <taxon>Pseudomonadota</taxon>
        <taxon>Gammaproteobacteria</taxon>
        <taxon>Legionellales</taxon>
        <taxon>Legionellaceae</taxon>
        <taxon>Legionella</taxon>
    </lineage>
</organism>
<dbReference type="PATRIC" id="fig|1212489.4.peg.2263"/>
<evidence type="ECO:0000256" key="1">
    <source>
        <dbReference type="SAM" id="Coils"/>
    </source>
</evidence>
<keyword evidence="1" id="KW-0175">Coiled coil</keyword>
<feature type="region of interest" description="Disordered" evidence="2">
    <location>
        <begin position="227"/>
        <end position="262"/>
    </location>
</feature>
<dbReference type="EMBL" id="LNXY01000027">
    <property type="protein sequence ID" value="KTC85816.1"/>
    <property type="molecule type" value="Genomic_DNA"/>
</dbReference>
<feature type="coiled-coil region" evidence="1">
    <location>
        <begin position="142"/>
        <end position="169"/>
    </location>
</feature>